<keyword evidence="5" id="KW-0131">Cell cycle</keyword>
<protein>
    <recommendedName>
        <fullName evidence="10">Geminin</fullName>
    </recommendedName>
</protein>
<feature type="coiled-coil region" evidence="6">
    <location>
        <begin position="98"/>
        <end position="132"/>
    </location>
</feature>
<evidence type="ECO:0000256" key="7">
    <source>
        <dbReference type="SAM" id="MobiDB-lite"/>
    </source>
</evidence>
<comment type="similarity">
    <text evidence="2">Belongs to the geminin family.</text>
</comment>
<dbReference type="GO" id="GO:0005634">
    <property type="term" value="C:nucleus"/>
    <property type="evidence" value="ECO:0007669"/>
    <property type="project" value="UniProtKB-SubCell"/>
</dbReference>
<evidence type="ECO:0008006" key="10">
    <source>
        <dbReference type="Google" id="ProtNLM"/>
    </source>
</evidence>
<keyword evidence="4" id="KW-0539">Nucleus</keyword>
<gene>
    <name evidence="8" type="ORF">CALMAC_LOCUS2956</name>
</gene>
<evidence type="ECO:0000256" key="5">
    <source>
        <dbReference type="ARBA" id="ARBA00023306"/>
    </source>
</evidence>
<evidence type="ECO:0000256" key="1">
    <source>
        <dbReference type="ARBA" id="ARBA00004123"/>
    </source>
</evidence>
<evidence type="ECO:0000256" key="6">
    <source>
        <dbReference type="SAM" id="Coils"/>
    </source>
</evidence>
<keyword evidence="9" id="KW-1185">Reference proteome</keyword>
<evidence type="ECO:0000313" key="9">
    <source>
        <dbReference type="Proteomes" id="UP000410492"/>
    </source>
</evidence>
<dbReference type="GO" id="GO:0045786">
    <property type="term" value="P:negative regulation of cell cycle"/>
    <property type="evidence" value="ECO:0007669"/>
    <property type="project" value="TreeGrafter"/>
</dbReference>
<accession>A0A653BQL9</accession>
<dbReference type="PANTHER" id="PTHR13372">
    <property type="entry name" value="GEMININ"/>
    <property type="match status" value="1"/>
</dbReference>
<reference evidence="8 9" key="1">
    <citation type="submission" date="2019-01" db="EMBL/GenBank/DDBJ databases">
        <authorList>
            <person name="Sayadi A."/>
        </authorList>
    </citation>
    <scope>NUCLEOTIDE SEQUENCE [LARGE SCALE GENOMIC DNA]</scope>
</reference>
<proteinExistence type="inferred from homology"/>
<dbReference type="SUPFAM" id="SSF111469">
    <property type="entry name" value="Geminin coiled-coil domain"/>
    <property type="match status" value="1"/>
</dbReference>
<dbReference type="OrthoDB" id="10043826at2759"/>
<evidence type="ECO:0000256" key="4">
    <source>
        <dbReference type="ARBA" id="ARBA00023242"/>
    </source>
</evidence>
<comment type="subcellular location">
    <subcellularLocation>
        <location evidence="1">Nucleus</location>
    </subcellularLocation>
</comment>
<feature type="compositionally biased region" description="Acidic residues" evidence="7">
    <location>
        <begin position="211"/>
        <end position="224"/>
    </location>
</feature>
<organism evidence="8 9">
    <name type="scientific">Callosobruchus maculatus</name>
    <name type="common">Southern cowpea weevil</name>
    <name type="synonym">Pulse bruchid</name>
    <dbReference type="NCBI Taxonomy" id="64391"/>
    <lineage>
        <taxon>Eukaryota</taxon>
        <taxon>Metazoa</taxon>
        <taxon>Ecdysozoa</taxon>
        <taxon>Arthropoda</taxon>
        <taxon>Hexapoda</taxon>
        <taxon>Insecta</taxon>
        <taxon>Pterygota</taxon>
        <taxon>Neoptera</taxon>
        <taxon>Endopterygota</taxon>
        <taxon>Coleoptera</taxon>
        <taxon>Polyphaga</taxon>
        <taxon>Cucujiformia</taxon>
        <taxon>Chrysomeloidea</taxon>
        <taxon>Chrysomelidae</taxon>
        <taxon>Bruchinae</taxon>
        <taxon>Bruchini</taxon>
        <taxon>Callosobruchus</taxon>
    </lineage>
</organism>
<dbReference type="PANTHER" id="PTHR13372:SF5">
    <property type="entry name" value="GEMININ"/>
    <property type="match status" value="1"/>
</dbReference>
<keyword evidence="3 6" id="KW-0175">Coiled coil</keyword>
<sequence>MKTEKKVIIKIASDEQSTADNMRSRRTFRDLQQTAIDKENVGRYTPMKEAKLNRLEKPELKKPKVLMQHKSIQVGDSPITSEDLTSDAPGADYWKKLAETTQSALNNSLQENEKLKEDIAVLQEENKVCKEMLEESRHLVEVLQFLSNLKADFILVYQIPSHHKYAVKEFQDRVSVRHRFPNPRKCMTYLQTMDELYQPPASAMPPTQPEIIDEKDDDRDENAD</sequence>
<dbReference type="EMBL" id="CAACVG010003852">
    <property type="protein sequence ID" value="VEN37862.1"/>
    <property type="molecule type" value="Genomic_DNA"/>
</dbReference>
<dbReference type="Pfam" id="PF07412">
    <property type="entry name" value="Geminin"/>
    <property type="match status" value="1"/>
</dbReference>
<dbReference type="Proteomes" id="UP000410492">
    <property type="component" value="Unassembled WGS sequence"/>
</dbReference>
<feature type="region of interest" description="Disordered" evidence="7">
    <location>
        <begin position="198"/>
        <end position="224"/>
    </location>
</feature>
<name>A0A653BQL9_CALMS</name>
<evidence type="ECO:0000256" key="3">
    <source>
        <dbReference type="ARBA" id="ARBA00023054"/>
    </source>
</evidence>
<dbReference type="GO" id="GO:0008156">
    <property type="term" value="P:negative regulation of DNA replication"/>
    <property type="evidence" value="ECO:0007669"/>
    <property type="project" value="TreeGrafter"/>
</dbReference>
<evidence type="ECO:0000313" key="8">
    <source>
        <dbReference type="EMBL" id="VEN37862.1"/>
    </source>
</evidence>
<dbReference type="Gene3D" id="1.20.5.1180">
    <property type="entry name" value="Geminin coiled-coil domain"/>
    <property type="match status" value="1"/>
</dbReference>
<dbReference type="InterPro" id="IPR022786">
    <property type="entry name" value="Geminin/Multicilin"/>
</dbReference>
<dbReference type="AlphaFoldDB" id="A0A653BQL9"/>
<evidence type="ECO:0000256" key="2">
    <source>
        <dbReference type="ARBA" id="ARBA00007979"/>
    </source>
</evidence>